<organism evidence="2 3">
    <name type="scientific">Nitrosomonas communis</name>
    <dbReference type="NCBI Taxonomy" id="44574"/>
    <lineage>
        <taxon>Bacteria</taxon>
        <taxon>Pseudomonadati</taxon>
        <taxon>Pseudomonadota</taxon>
        <taxon>Betaproteobacteria</taxon>
        <taxon>Nitrosomonadales</taxon>
        <taxon>Nitrosomonadaceae</taxon>
        <taxon>Nitrosomonas</taxon>
    </lineage>
</organism>
<name>A0A1H3A0Z8_9PROT</name>
<dbReference type="EMBL" id="FNNH01000108">
    <property type="protein sequence ID" value="SDX23440.1"/>
    <property type="molecule type" value="Genomic_DNA"/>
</dbReference>
<proteinExistence type="predicted"/>
<gene>
    <name evidence="2" type="ORF">SAMN05421882_11082</name>
</gene>
<dbReference type="AlphaFoldDB" id="A0A1H3A0Z8"/>
<dbReference type="RefSeq" id="WP_211752400.1">
    <property type="nucleotide sequence ID" value="NZ_FNNH01000108.1"/>
</dbReference>
<evidence type="ECO:0000313" key="2">
    <source>
        <dbReference type="EMBL" id="SDX23440.1"/>
    </source>
</evidence>
<reference evidence="2 3" key="1">
    <citation type="submission" date="2016-10" db="EMBL/GenBank/DDBJ databases">
        <authorList>
            <person name="de Groot N.N."/>
        </authorList>
    </citation>
    <scope>NUCLEOTIDE SEQUENCE [LARGE SCALE GENOMIC DNA]</scope>
    <source>
        <strain evidence="2 3">Nm110</strain>
    </source>
</reference>
<feature type="compositionally biased region" description="Pro residues" evidence="1">
    <location>
        <begin position="1"/>
        <end position="10"/>
    </location>
</feature>
<feature type="non-terminal residue" evidence="2">
    <location>
        <position position="1"/>
    </location>
</feature>
<evidence type="ECO:0000256" key="1">
    <source>
        <dbReference type="SAM" id="MobiDB-lite"/>
    </source>
</evidence>
<accession>A0A1H3A0Z8</accession>
<sequence>RVTDPTPPPRSAEFTIAPYGRSGLADSAIPPMSIGPAPRQGASPPRGGFRSTLLALPGKSRPCAVHSTQVRSCLDSSQTPAPPGGDCPGNISTSSLPERIGVPVRAFSNWLVPGLRSRKYSGAQQSWRRRTA</sequence>
<feature type="region of interest" description="Disordered" evidence="1">
    <location>
        <begin position="1"/>
        <end position="49"/>
    </location>
</feature>
<protein>
    <submittedName>
        <fullName evidence="2">Uncharacterized protein</fullName>
    </submittedName>
</protein>
<dbReference type="Proteomes" id="UP000183454">
    <property type="component" value="Unassembled WGS sequence"/>
</dbReference>
<evidence type="ECO:0000313" key="3">
    <source>
        <dbReference type="Proteomes" id="UP000183454"/>
    </source>
</evidence>